<comment type="caution">
    <text evidence="2">The sequence shown here is derived from an EMBL/GenBank/DDBJ whole genome shotgun (WGS) entry which is preliminary data.</text>
</comment>
<dbReference type="InterPro" id="IPR002575">
    <property type="entry name" value="Aminoglycoside_PTrfase"/>
</dbReference>
<sequence>QPGFGDLGGPPATERDALLARTRARVPAGWRLGAAERALDRYGPLFDGSPGAVLVHGDLHHANVLVRPAGPGWALAAVLDWDSAWAGPADADGARAALWDSMPGSPADADDRAAVQQLLWCLEYPDGGARHRADTERLAARLGVPL</sequence>
<dbReference type="EMBL" id="SZYE01000096">
    <property type="protein sequence ID" value="TKR23264.1"/>
    <property type="molecule type" value="Genomic_DNA"/>
</dbReference>
<dbReference type="RefSeq" id="WP_154729952.1">
    <property type="nucleotide sequence ID" value="NZ_SZYE01000096.1"/>
</dbReference>
<evidence type="ECO:0000313" key="3">
    <source>
        <dbReference type="Proteomes" id="UP000308121"/>
    </source>
</evidence>
<organism evidence="2 3">
    <name type="scientific">Cellulomonas hominis</name>
    <dbReference type="NCBI Taxonomy" id="156981"/>
    <lineage>
        <taxon>Bacteria</taxon>
        <taxon>Bacillati</taxon>
        <taxon>Actinomycetota</taxon>
        <taxon>Actinomycetes</taxon>
        <taxon>Micrococcales</taxon>
        <taxon>Cellulomonadaceae</taxon>
        <taxon>Cellulomonas</taxon>
    </lineage>
</organism>
<evidence type="ECO:0000259" key="1">
    <source>
        <dbReference type="Pfam" id="PF01636"/>
    </source>
</evidence>
<evidence type="ECO:0000313" key="2">
    <source>
        <dbReference type="EMBL" id="TKR23264.1"/>
    </source>
</evidence>
<dbReference type="Pfam" id="PF01636">
    <property type="entry name" value="APH"/>
    <property type="match status" value="1"/>
</dbReference>
<feature type="non-terminal residue" evidence="2">
    <location>
        <position position="1"/>
    </location>
</feature>
<gene>
    <name evidence="2" type="ORF">FA014_12200</name>
</gene>
<dbReference type="OrthoDB" id="4819498at2"/>
<dbReference type="SUPFAM" id="SSF56112">
    <property type="entry name" value="Protein kinase-like (PK-like)"/>
    <property type="match status" value="1"/>
</dbReference>
<dbReference type="Proteomes" id="UP000308121">
    <property type="component" value="Unassembled WGS sequence"/>
</dbReference>
<dbReference type="Gene3D" id="3.90.1200.10">
    <property type="match status" value="1"/>
</dbReference>
<protein>
    <recommendedName>
        <fullName evidence="1">Aminoglycoside phosphotransferase domain-containing protein</fullName>
    </recommendedName>
</protein>
<proteinExistence type="predicted"/>
<dbReference type="AlphaFoldDB" id="A0A7Z8JYW5"/>
<reference evidence="2 3" key="1">
    <citation type="submission" date="2019-05" db="EMBL/GenBank/DDBJ databases">
        <title>Genome sequence of Cellulomonas hominis strain CS1.</title>
        <authorList>
            <person name="Belmont J."/>
            <person name="Maclea K.S."/>
        </authorList>
    </citation>
    <scope>NUCLEOTIDE SEQUENCE [LARGE SCALE GENOMIC DNA]</scope>
    <source>
        <strain evidence="2 3">CS1</strain>
    </source>
</reference>
<feature type="domain" description="Aminoglycoside phosphotransferase" evidence="1">
    <location>
        <begin position="12"/>
        <end position="114"/>
    </location>
</feature>
<name>A0A7Z8JYW5_9CELL</name>
<dbReference type="InterPro" id="IPR011009">
    <property type="entry name" value="Kinase-like_dom_sf"/>
</dbReference>
<accession>A0A7Z8JYW5</accession>